<dbReference type="SUPFAM" id="SSF51989">
    <property type="entry name" value="Glycosyl hydrolases family 6, cellulases"/>
    <property type="match status" value="1"/>
</dbReference>
<dbReference type="EMBL" id="PYWC01000075">
    <property type="protein sequence ID" value="PWW73700.1"/>
    <property type="molecule type" value="Genomic_DNA"/>
</dbReference>
<dbReference type="STRING" id="42249.A0A317SJG8"/>
<dbReference type="InterPro" id="IPR036434">
    <property type="entry name" value="Beta_cellobiohydrolase_sf"/>
</dbReference>
<evidence type="ECO:0000313" key="2">
    <source>
        <dbReference type="Proteomes" id="UP000246991"/>
    </source>
</evidence>
<feature type="non-terminal residue" evidence="1">
    <location>
        <position position="1"/>
    </location>
</feature>
<dbReference type="Proteomes" id="UP000246991">
    <property type="component" value="Unassembled WGS sequence"/>
</dbReference>
<keyword evidence="1" id="KW-0378">Hydrolase</keyword>
<name>A0A317SJG8_9PEZI</name>
<dbReference type="GO" id="GO:0030245">
    <property type="term" value="P:cellulose catabolic process"/>
    <property type="evidence" value="ECO:0007669"/>
    <property type="project" value="InterPro"/>
</dbReference>
<dbReference type="AlphaFoldDB" id="A0A317SJG8"/>
<dbReference type="GO" id="GO:0004553">
    <property type="term" value="F:hydrolase activity, hydrolyzing O-glycosyl compounds"/>
    <property type="evidence" value="ECO:0007669"/>
    <property type="project" value="InterPro"/>
</dbReference>
<dbReference type="InterPro" id="IPR016288">
    <property type="entry name" value="Beta_cellobiohydrolase"/>
</dbReference>
<dbReference type="Gene3D" id="3.20.20.40">
    <property type="entry name" value="1, 4-beta cellobiohydrolase"/>
    <property type="match status" value="1"/>
</dbReference>
<sequence>LLVYDHPGSDSPALSSKAEFAITIGGPVRYKTRNMRCPDVNAVLTIEPDSFPNLVINSQVAKCSNIASTKKETTKCALEQLNIPKVARHMDAGDGG</sequence>
<organism evidence="1 2">
    <name type="scientific">Tuber magnatum</name>
    <name type="common">white Piedmont truffle</name>
    <dbReference type="NCBI Taxonomy" id="42249"/>
    <lineage>
        <taxon>Eukaryota</taxon>
        <taxon>Fungi</taxon>
        <taxon>Dikarya</taxon>
        <taxon>Ascomycota</taxon>
        <taxon>Pezizomycotina</taxon>
        <taxon>Pezizomycetes</taxon>
        <taxon>Pezizales</taxon>
        <taxon>Tuberaceae</taxon>
        <taxon>Tuber</taxon>
    </lineage>
</organism>
<dbReference type="Pfam" id="PF01341">
    <property type="entry name" value="Glyco_hydro_6"/>
    <property type="match status" value="1"/>
</dbReference>
<gene>
    <name evidence="1" type="ORF">C7212DRAFT_219130</name>
</gene>
<comment type="caution">
    <text evidence="1">The sequence shown here is derived from an EMBL/GenBank/DDBJ whole genome shotgun (WGS) entry which is preliminary data.</text>
</comment>
<proteinExistence type="predicted"/>
<accession>A0A317SJG8</accession>
<protein>
    <submittedName>
        <fullName evidence="1">Glycoside Hydrolase Family 6 protein</fullName>
    </submittedName>
</protein>
<evidence type="ECO:0000313" key="1">
    <source>
        <dbReference type="EMBL" id="PWW73700.1"/>
    </source>
</evidence>
<reference evidence="1 2" key="1">
    <citation type="submission" date="2018-03" db="EMBL/GenBank/DDBJ databases">
        <title>Genomes of Pezizomycetes fungi and the evolution of truffles.</title>
        <authorList>
            <person name="Murat C."/>
            <person name="Payen T."/>
            <person name="Noel B."/>
            <person name="Kuo A."/>
            <person name="Martin F.M."/>
        </authorList>
    </citation>
    <scope>NUCLEOTIDE SEQUENCE [LARGE SCALE GENOMIC DNA]</scope>
    <source>
        <strain evidence="1">091103-1</strain>
    </source>
</reference>
<keyword evidence="2" id="KW-1185">Reference proteome</keyword>